<reference evidence="2" key="1">
    <citation type="submission" date="2023-06" db="EMBL/GenBank/DDBJ databases">
        <title>Survivors Of The Sea: Transcriptome response of Skeletonema marinoi to long-term dormancy.</title>
        <authorList>
            <person name="Pinder M.I.M."/>
            <person name="Kourtchenko O."/>
            <person name="Robertson E.K."/>
            <person name="Larsson T."/>
            <person name="Maumus F."/>
            <person name="Osuna-Cruz C.M."/>
            <person name="Vancaester E."/>
            <person name="Stenow R."/>
            <person name="Vandepoele K."/>
            <person name="Ploug H."/>
            <person name="Bruchert V."/>
            <person name="Godhe A."/>
            <person name="Topel M."/>
        </authorList>
    </citation>
    <scope>NUCLEOTIDE SEQUENCE</scope>
    <source>
        <strain evidence="2">R05AC</strain>
    </source>
</reference>
<evidence type="ECO:0000256" key="1">
    <source>
        <dbReference type="SAM" id="MobiDB-lite"/>
    </source>
</evidence>
<gene>
    <name evidence="2" type="ORF">QTG54_016329</name>
</gene>
<feature type="region of interest" description="Disordered" evidence="1">
    <location>
        <begin position="431"/>
        <end position="476"/>
    </location>
</feature>
<dbReference type="Proteomes" id="UP001224775">
    <property type="component" value="Unassembled WGS sequence"/>
</dbReference>
<evidence type="ECO:0000313" key="2">
    <source>
        <dbReference type="EMBL" id="KAK1732998.1"/>
    </source>
</evidence>
<keyword evidence="3" id="KW-1185">Reference proteome</keyword>
<dbReference type="EMBL" id="JATAAI010000055">
    <property type="protein sequence ID" value="KAK1732998.1"/>
    <property type="molecule type" value="Genomic_DNA"/>
</dbReference>
<evidence type="ECO:0008006" key="4">
    <source>
        <dbReference type="Google" id="ProtNLM"/>
    </source>
</evidence>
<organism evidence="2 3">
    <name type="scientific">Skeletonema marinoi</name>
    <dbReference type="NCBI Taxonomy" id="267567"/>
    <lineage>
        <taxon>Eukaryota</taxon>
        <taxon>Sar</taxon>
        <taxon>Stramenopiles</taxon>
        <taxon>Ochrophyta</taxon>
        <taxon>Bacillariophyta</taxon>
        <taxon>Coscinodiscophyceae</taxon>
        <taxon>Thalassiosirophycidae</taxon>
        <taxon>Thalassiosirales</taxon>
        <taxon>Skeletonemataceae</taxon>
        <taxon>Skeletonema</taxon>
        <taxon>Skeletonema marinoi-dohrnii complex</taxon>
    </lineage>
</organism>
<feature type="region of interest" description="Disordered" evidence="1">
    <location>
        <begin position="337"/>
        <end position="359"/>
    </location>
</feature>
<comment type="caution">
    <text evidence="2">The sequence shown here is derived from an EMBL/GenBank/DDBJ whole genome shotgun (WGS) entry which is preliminary data.</text>
</comment>
<proteinExistence type="predicted"/>
<dbReference type="AlphaFoldDB" id="A0AAD8XSU2"/>
<protein>
    <recommendedName>
        <fullName evidence="4">Myb-like domain-containing protein</fullName>
    </recommendedName>
</protein>
<evidence type="ECO:0000313" key="3">
    <source>
        <dbReference type="Proteomes" id="UP001224775"/>
    </source>
</evidence>
<sequence>MNASNAGDQEAQNLLVKKRKINPNDEDQGDGILSFLLASDLTLLTDYFILLFSQVTRGVMNETDLARAKKSRPCNVVGFFGIQCKHCGGLTRGKYFPSCAKNLCATPPTLHSHLLICPNVPETIKRALKLTKSRHKFAAMSKPSGSQSAFFNNMWERIQSPFFTGDDANGLATIQTEIDFIIEQSQPRPKIDPKVQRAMQIARRHEHEASTMLSGDPTQVELPNVVSYDLDNEYNYAYAAQALDVELKETTVDVEPPTEEDFELVLDLLRQPETPPENHPANFLQSPDMAFAMTPIAVPGPGVLSPIPTRVNEFGEQYVNGEFVISPRYDATNFCQEKQEEEEQQFSSPKPNDAGRTRKFTRNDEILLVRGILKHGKSSWIKIWKETPALQKIKHSALKDRARSKRFCSILERVRQDPTLLNYPQELCGDENSPAYHSPKSATPRARNGATPNTTGAEPLSAYGPLHSVPNPLLRR</sequence>
<accession>A0AAD8XSU2</accession>
<name>A0AAD8XSU2_9STRA</name>